<dbReference type="NCBIfam" id="TIGR00567">
    <property type="entry name" value="3mg"/>
    <property type="match status" value="1"/>
</dbReference>
<dbReference type="SUPFAM" id="SSF50486">
    <property type="entry name" value="FMT C-terminal domain-like"/>
    <property type="match status" value="1"/>
</dbReference>
<protein>
    <recommendedName>
        <fullName evidence="5">Putative 3-methyladenine DNA glycosylase</fullName>
        <ecNumber evidence="5">3.2.2.-</ecNumber>
    </recommendedName>
</protein>
<keyword evidence="3 5" id="KW-0378">Hydrolase</keyword>
<dbReference type="RefSeq" id="WP_255362504.1">
    <property type="nucleotide sequence ID" value="NZ_FNBT01000007.1"/>
</dbReference>
<dbReference type="HAMAP" id="MF_00527">
    <property type="entry name" value="3MGH"/>
    <property type="match status" value="1"/>
</dbReference>
<dbReference type="Pfam" id="PF02245">
    <property type="entry name" value="Pur_DNA_glyco"/>
    <property type="match status" value="1"/>
</dbReference>
<name>A0A1G7PEL4_9ACTN</name>
<comment type="similarity">
    <text evidence="1 5">Belongs to the DNA glycosylase MPG family.</text>
</comment>
<keyword evidence="4 5" id="KW-0234">DNA repair</keyword>
<evidence type="ECO:0000256" key="2">
    <source>
        <dbReference type="ARBA" id="ARBA00022763"/>
    </source>
</evidence>
<accession>A0A1G7PEL4</accession>
<keyword evidence="2 5" id="KW-0227">DNA damage</keyword>
<organism evidence="7 8">
    <name type="scientific">Blastococcus aurantiacus</name>
    <dbReference type="NCBI Taxonomy" id="1550231"/>
    <lineage>
        <taxon>Bacteria</taxon>
        <taxon>Bacillati</taxon>
        <taxon>Actinomycetota</taxon>
        <taxon>Actinomycetes</taxon>
        <taxon>Geodermatophilales</taxon>
        <taxon>Geodermatophilaceae</taxon>
        <taxon>Blastococcus</taxon>
    </lineage>
</organism>
<evidence type="ECO:0000256" key="5">
    <source>
        <dbReference type="HAMAP-Rule" id="MF_00527"/>
    </source>
</evidence>
<dbReference type="AlphaFoldDB" id="A0A1G7PEL4"/>
<feature type="region of interest" description="Disordered" evidence="6">
    <location>
        <begin position="1"/>
        <end position="27"/>
    </location>
</feature>
<dbReference type="CDD" id="cd00540">
    <property type="entry name" value="AAG"/>
    <property type="match status" value="1"/>
</dbReference>
<dbReference type="InterPro" id="IPR011034">
    <property type="entry name" value="Formyl_transferase-like_C_sf"/>
</dbReference>
<dbReference type="PANTHER" id="PTHR10429:SF0">
    <property type="entry name" value="DNA-3-METHYLADENINE GLYCOSYLASE"/>
    <property type="match status" value="1"/>
</dbReference>
<evidence type="ECO:0000256" key="3">
    <source>
        <dbReference type="ARBA" id="ARBA00022801"/>
    </source>
</evidence>
<evidence type="ECO:0000256" key="6">
    <source>
        <dbReference type="SAM" id="MobiDB-lite"/>
    </source>
</evidence>
<dbReference type="Proteomes" id="UP000199406">
    <property type="component" value="Unassembled WGS sequence"/>
</dbReference>
<reference evidence="8" key="1">
    <citation type="submission" date="2016-10" db="EMBL/GenBank/DDBJ databases">
        <authorList>
            <person name="Varghese N."/>
            <person name="Submissions S."/>
        </authorList>
    </citation>
    <scope>NUCLEOTIDE SEQUENCE [LARGE SCALE GENOMIC DNA]</scope>
    <source>
        <strain evidence="8">DSM 44268</strain>
    </source>
</reference>
<dbReference type="GO" id="GO:0003905">
    <property type="term" value="F:alkylbase DNA N-glycosylase activity"/>
    <property type="evidence" value="ECO:0007669"/>
    <property type="project" value="InterPro"/>
</dbReference>
<sequence>MGVVLARGGGALSRPSDADRSGPGPLVREGDLLGPVDVVAPALLGCWVVTDRPEGQVALRLTEVEAYSGEGEDPASHAHRGPTPRAAIMFGPPGRLYVYFSYGVHWCANVVVGPEGRGSAVLLRAGEVVVGEALARSRRPAARSTRDLARGPARLTQALGIGPDDKGADLLDASSSVRLHRGTSPDSVSAGPRVGISQAQELPWRFWQTDAPSVSVFRAGGKPRRRTGGQDGPP</sequence>
<dbReference type="GO" id="GO:0003677">
    <property type="term" value="F:DNA binding"/>
    <property type="evidence" value="ECO:0007669"/>
    <property type="project" value="InterPro"/>
</dbReference>
<evidence type="ECO:0000256" key="4">
    <source>
        <dbReference type="ARBA" id="ARBA00023204"/>
    </source>
</evidence>
<dbReference type="PANTHER" id="PTHR10429">
    <property type="entry name" value="DNA-3-METHYLADENINE GLYCOSYLASE"/>
    <property type="match status" value="1"/>
</dbReference>
<keyword evidence="8" id="KW-1185">Reference proteome</keyword>
<dbReference type="Gene3D" id="3.10.300.10">
    <property type="entry name" value="Methylpurine-DNA glycosylase (MPG)"/>
    <property type="match status" value="1"/>
</dbReference>
<dbReference type="STRING" id="1550231.SAMN05660662_3622"/>
<dbReference type="EMBL" id="FNBT01000007">
    <property type="protein sequence ID" value="SDF84756.1"/>
    <property type="molecule type" value="Genomic_DNA"/>
</dbReference>
<evidence type="ECO:0000313" key="7">
    <source>
        <dbReference type="EMBL" id="SDF84756.1"/>
    </source>
</evidence>
<dbReference type="EC" id="3.2.2.-" evidence="5"/>
<evidence type="ECO:0000256" key="1">
    <source>
        <dbReference type="ARBA" id="ARBA00009232"/>
    </source>
</evidence>
<proteinExistence type="inferred from homology"/>
<evidence type="ECO:0000313" key="8">
    <source>
        <dbReference type="Proteomes" id="UP000199406"/>
    </source>
</evidence>
<dbReference type="InterPro" id="IPR003180">
    <property type="entry name" value="MPG"/>
</dbReference>
<gene>
    <name evidence="7" type="ORF">SAMN05660662_3622</name>
</gene>
<dbReference type="InterPro" id="IPR036995">
    <property type="entry name" value="MPG_sf"/>
</dbReference>
<feature type="region of interest" description="Disordered" evidence="6">
    <location>
        <begin position="213"/>
        <end position="234"/>
    </location>
</feature>
<dbReference type="GO" id="GO:0006284">
    <property type="term" value="P:base-excision repair"/>
    <property type="evidence" value="ECO:0007669"/>
    <property type="project" value="InterPro"/>
</dbReference>
<dbReference type="NCBIfam" id="NF002003">
    <property type="entry name" value="PRK00802.1-3"/>
    <property type="match status" value="1"/>
</dbReference>